<proteinExistence type="predicted"/>
<sequence>MSASATDYIGMWYRARARLGIDDRIEFIFINPGSGKRHTVALRHRDHDGVGGIAESLKRMGVRQPPMPLSRQTRAPSFWRRWQARPEQRQPQSPPWRIFTTTVDEQADEPLVQWLTPLQTRALRQRAKAQQVSLNSLLLKALHLAVADTLMTHASPISWCFPVNMRGVVPMGRPDMNLSSAFYMTVDSDDSLTHLDHTIRSYLKANIHWRYWHLARIGRLVGQRGVDWLCGRLLNGAQHGGSFSNLGEWQIDFVSGGLAPDTVFACCGPGSPTHPVANGMMIVNGSLSLALKLHPSLGASEAVVQECLQRWVDELGVTA</sequence>
<evidence type="ECO:0000256" key="1">
    <source>
        <dbReference type="ARBA" id="ARBA00022679"/>
    </source>
</evidence>
<organism evidence="4 5">
    <name type="scientific">Alcanivorax jadensis T9</name>
    <dbReference type="NCBI Taxonomy" id="1177181"/>
    <lineage>
        <taxon>Bacteria</taxon>
        <taxon>Pseudomonadati</taxon>
        <taxon>Pseudomonadota</taxon>
        <taxon>Gammaproteobacteria</taxon>
        <taxon>Oceanospirillales</taxon>
        <taxon>Alcanivoracaceae</taxon>
        <taxon>Alcanivorax</taxon>
    </lineage>
</organism>
<keyword evidence="2" id="KW-0012">Acyltransferase</keyword>
<protein>
    <recommendedName>
        <fullName evidence="3">Phthiocerol/phthiodiolone dimycocerosyl transferase C-terminal domain-containing protein</fullName>
    </recommendedName>
</protein>
<dbReference type="EMBL" id="ARXU01000004">
    <property type="protein sequence ID" value="KGD61519.1"/>
    <property type="molecule type" value="Genomic_DNA"/>
</dbReference>
<dbReference type="InterPro" id="IPR031641">
    <property type="entry name" value="PapA_C"/>
</dbReference>
<dbReference type="Proteomes" id="UP000029443">
    <property type="component" value="Unassembled WGS sequence"/>
</dbReference>
<feature type="domain" description="Phthiocerol/phthiodiolone dimycocerosyl transferase C-terminal" evidence="3">
    <location>
        <begin position="114"/>
        <end position="205"/>
    </location>
</feature>
<evidence type="ECO:0000259" key="3">
    <source>
        <dbReference type="Pfam" id="PF16911"/>
    </source>
</evidence>
<gene>
    <name evidence="4" type="ORF">T9A_01468</name>
</gene>
<name>A0ABR4WEQ7_9GAMM</name>
<evidence type="ECO:0000313" key="4">
    <source>
        <dbReference type="EMBL" id="KGD61519.1"/>
    </source>
</evidence>
<dbReference type="RefSeq" id="WP_035246500.1">
    <property type="nucleotide sequence ID" value="NZ_ARXU01000004.1"/>
</dbReference>
<dbReference type="SUPFAM" id="SSF52777">
    <property type="entry name" value="CoA-dependent acyltransferases"/>
    <property type="match status" value="1"/>
</dbReference>
<evidence type="ECO:0000313" key="5">
    <source>
        <dbReference type="Proteomes" id="UP000029443"/>
    </source>
</evidence>
<keyword evidence="5" id="KW-1185">Reference proteome</keyword>
<accession>A0ABR4WEQ7</accession>
<evidence type="ECO:0000256" key="2">
    <source>
        <dbReference type="ARBA" id="ARBA00023315"/>
    </source>
</evidence>
<reference evidence="4 5" key="1">
    <citation type="submission" date="2012-09" db="EMBL/GenBank/DDBJ databases">
        <title>Genome Sequence of alkane-degrading Bacterium Alcanivorax jadensis T9.</title>
        <authorList>
            <person name="Lai Q."/>
            <person name="Shao Z."/>
        </authorList>
    </citation>
    <scope>NUCLEOTIDE SEQUENCE [LARGE SCALE GENOMIC DNA]</scope>
    <source>
        <strain evidence="4 5">T9</strain>
    </source>
</reference>
<dbReference type="Gene3D" id="3.30.559.30">
    <property type="entry name" value="Nonribosomal peptide synthetase, condensation domain"/>
    <property type="match status" value="1"/>
</dbReference>
<keyword evidence="1" id="KW-0808">Transferase</keyword>
<comment type="caution">
    <text evidence="4">The sequence shown here is derived from an EMBL/GenBank/DDBJ whole genome shotgun (WGS) entry which is preliminary data.</text>
</comment>
<dbReference type="Pfam" id="PF16911">
    <property type="entry name" value="PapA_C"/>
    <property type="match status" value="1"/>
</dbReference>